<gene>
    <name evidence="2" type="ORF">A6E15_18655</name>
</gene>
<name>A0A1S8ARF2_9EURY</name>
<evidence type="ECO:0000313" key="2">
    <source>
        <dbReference type="EMBL" id="OLZ39393.1"/>
    </source>
</evidence>
<accession>A0A1S8ARF2</accession>
<evidence type="ECO:0000313" key="3">
    <source>
        <dbReference type="Proteomes" id="UP000189370"/>
    </source>
</evidence>
<reference evidence="3" key="1">
    <citation type="submission" date="2016-04" db="EMBL/GenBank/DDBJ databases">
        <authorList>
            <person name="Chen S.-C."/>
            <person name="Lai M.-C."/>
        </authorList>
    </citation>
    <scope>NUCLEOTIDE SEQUENCE [LARGE SCALE GENOMIC DNA]</scope>
    <source>
        <strain evidence="3">AB14</strain>
    </source>
</reference>
<feature type="transmembrane region" description="Helical" evidence="1">
    <location>
        <begin position="43"/>
        <end position="66"/>
    </location>
</feature>
<protein>
    <submittedName>
        <fullName evidence="2">Uncharacterized protein</fullName>
    </submittedName>
</protein>
<feature type="transmembrane region" description="Helical" evidence="1">
    <location>
        <begin position="257"/>
        <end position="274"/>
    </location>
</feature>
<keyword evidence="1" id="KW-0812">Transmembrane</keyword>
<sequence>MTATYSEGDSLYLWLYGAVYGVLLGVPLTAVGVGVIESPLYGAIAGLFGAVGGFLFLPWLLCMNAADTTEAGVSYYEMLDLWGMNFRLGVFGIGLKVGGILILVIGKNTQSVTDLALGIRAGFITIVGSTLLALIAGWYFDRHQDGPTRDRSTLRKFLTQQEQSNDDSGTTPISVERLLSPDTLGEAFGVFFIASIVFLFLSVIGFGIYLMLIPEASGTLGIAALTVSWVGITVSLFGYSVWSAWQLRQLPRADQPTVRSLVGILIHATVLVIVEPDNLDAYDRRLRLTAITLVLSIIALSAPLLAQIGGPGRIPDS</sequence>
<evidence type="ECO:0000256" key="1">
    <source>
        <dbReference type="SAM" id="Phobius"/>
    </source>
</evidence>
<feature type="transmembrane region" description="Helical" evidence="1">
    <location>
        <begin position="187"/>
        <end position="210"/>
    </location>
</feature>
<dbReference type="Proteomes" id="UP000189370">
    <property type="component" value="Unassembled WGS sequence"/>
</dbReference>
<feature type="transmembrane region" description="Helical" evidence="1">
    <location>
        <begin position="86"/>
        <end position="105"/>
    </location>
</feature>
<comment type="caution">
    <text evidence="2">The sequence shown here is derived from an EMBL/GenBank/DDBJ whole genome shotgun (WGS) entry which is preliminary data.</text>
</comment>
<feature type="transmembrane region" description="Helical" evidence="1">
    <location>
        <begin position="117"/>
        <end position="140"/>
    </location>
</feature>
<feature type="transmembrane region" description="Helical" evidence="1">
    <location>
        <begin position="286"/>
        <end position="308"/>
    </location>
</feature>
<feature type="transmembrane region" description="Helical" evidence="1">
    <location>
        <begin position="12"/>
        <end position="36"/>
    </location>
</feature>
<organism evidence="2 3">
    <name type="scientific">Natrinema saccharevitans</name>
    <dbReference type="NCBI Taxonomy" id="301967"/>
    <lineage>
        <taxon>Archaea</taxon>
        <taxon>Methanobacteriati</taxon>
        <taxon>Methanobacteriota</taxon>
        <taxon>Stenosarchaea group</taxon>
        <taxon>Halobacteria</taxon>
        <taxon>Halobacteriales</taxon>
        <taxon>Natrialbaceae</taxon>
        <taxon>Natrinema</taxon>
    </lineage>
</organism>
<keyword evidence="1" id="KW-0472">Membrane</keyword>
<keyword evidence="1" id="KW-1133">Transmembrane helix</keyword>
<feature type="transmembrane region" description="Helical" evidence="1">
    <location>
        <begin position="222"/>
        <end position="245"/>
    </location>
</feature>
<dbReference type="EMBL" id="LWLN01000002">
    <property type="protein sequence ID" value="OLZ39393.1"/>
    <property type="molecule type" value="Genomic_DNA"/>
</dbReference>
<proteinExistence type="predicted"/>
<dbReference type="AlphaFoldDB" id="A0A1S8ARF2"/>
<keyword evidence="3" id="KW-1185">Reference proteome</keyword>